<feature type="transmembrane region" description="Helical" evidence="1">
    <location>
        <begin position="12"/>
        <end position="29"/>
    </location>
</feature>
<dbReference type="AlphaFoldDB" id="A0A516KDW3"/>
<dbReference type="Gene3D" id="3.30.70.270">
    <property type="match status" value="1"/>
</dbReference>
<evidence type="ECO:0000313" key="6">
    <source>
        <dbReference type="EMBL" id="QDP39591.1"/>
    </source>
</evidence>
<dbReference type="Gene3D" id="3.20.20.450">
    <property type="entry name" value="EAL domain"/>
    <property type="match status" value="1"/>
</dbReference>
<feature type="domain" description="PAS" evidence="2">
    <location>
        <begin position="250"/>
        <end position="323"/>
    </location>
</feature>
<dbReference type="InterPro" id="IPR001633">
    <property type="entry name" value="EAL_dom"/>
</dbReference>
<dbReference type="Pfam" id="PF00563">
    <property type="entry name" value="EAL"/>
    <property type="match status" value="1"/>
</dbReference>
<feature type="domain" description="PAS" evidence="2">
    <location>
        <begin position="123"/>
        <end position="195"/>
    </location>
</feature>
<dbReference type="InterPro" id="IPR043128">
    <property type="entry name" value="Rev_trsase/Diguanyl_cyclase"/>
</dbReference>
<dbReference type="RefSeq" id="WP_143892340.1">
    <property type="nucleotide sequence ID" value="NZ_CP041666.1"/>
</dbReference>
<dbReference type="CDD" id="cd00130">
    <property type="entry name" value="PAS"/>
    <property type="match status" value="2"/>
</dbReference>
<dbReference type="Gene3D" id="3.30.450.20">
    <property type="entry name" value="PAS domain"/>
    <property type="match status" value="2"/>
</dbReference>
<keyword evidence="1" id="KW-1133">Transmembrane helix</keyword>
<sequence length="809" mass="92704">MKTCLKRFKQVPYYVWILFFYLYFASIVMEANTDNTTEWIWLINAVSVVLFSSFTGIKGGLLLSFLVSIPNFSYEWYASQVTGQEFTKLGILTMTFVLNVSLAITVGHFSNHIKQNNRMLQEKNEQLNKVFNSVDATIWTYNLETGKCIVSEGHAKIYGYTRIEFESDSTLWLSAIFPEDKPIVKEAEKQYLSGQKTDIEYRIYRTDGEIRWIRDKATPIMNESGIVMEVNGIVTDITEIKQAEKQIHQQTHLIQSVIDTIDSYVFSFDVVNQEVLFCSKGVEKIHGLSFEDIYEDKKRWRYSIHKDDIQSFIIQYHRVLKGESIKTEYRVLPDGQSVRWASTNMTPILDETGQVIRIDGVSIDITEYKTKENRLNTLAYYDALTKLPNRYMLVKYLEAAIQQAETTNGRFSVMFLDFDNFKKINDTLGHHVGDMFLKEMSNRMNSVLREEDLVARQGGDEFIILLHETSAKGAIRVAKRLLAAFSSPIQMDGYEAVTTPSIGISVYPTSGKDPDSLIKRADLAMYQVKEKGRNDYQFYTNSLDKRVSRKMKIETALPKALKNDEFYLVYQPLVNLNTGQTEGMEALIRWKAPFGEVQPNEFIPIAEETGLILDIGAWVMKQACMQNKVWQQKGILHAPISINVSARQMKEKGFSRLVKQTLVETGLSPTDLELEITETVMMNIGEASKVINQLKEEGIRISIDDFGTGYSSLNIIKDLTIDTLKIDQSFIKDLMENHKATNLMKDIISIGNHVADKIVAEGVELEDQRDFLIRNHCRIGQGFLFSKPMLPEDIEASQRKMNILAKRKY</sequence>
<dbReference type="FunFam" id="3.30.70.270:FF:000001">
    <property type="entry name" value="Diguanylate cyclase domain protein"/>
    <property type="match status" value="1"/>
</dbReference>
<dbReference type="InterPro" id="IPR000014">
    <property type="entry name" value="PAS"/>
</dbReference>
<keyword evidence="1" id="KW-0472">Membrane</keyword>
<dbReference type="InterPro" id="IPR035965">
    <property type="entry name" value="PAS-like_dom_sf"/>
</dbReference>
<dbReference type="SMART" id="SM00267">
    <property type="entry name" value="GGDEF"/>
    <property type="match status" value="1"/>
</dbReference>
<organism evidence="6 7">
    <name type="scientific">Radiobacillus deserti</name>
    <dbReference type="NCBI Taxonomy" id="2594883"/>
    <lineage>
        <taxon>Bacteria</taxon>
        <taxon>Bacillati</taxon>
        <taxon>Bacillota</taxon>
        <taxon>Bacilli</taxon>
        <taxon>Bacillales</taxon>
        <taxon>Bacillaceae</taxon>
        <taxon>Radiobacillus</taxon>
    </lineage>
</organism>
<feature type="domain" description="PAC" evidence="3">
    <location>
        <begin position="197"/>
        <end position="249"/>
    </location>
</feature>
<dbReference type="Pfam" id="PF08447">
    <property type="entry name" value="PAS_3"/>
    <property type="match status" value="2"/>
</dbReference>
<dbReference type="CDD" id="cd01949">
    <property type="entry name" value="GGDEF"/>
    <property type="match status" value="1"/>
</dbReference>
<evidence type="ECO:0000256" key="1">
    <source>
        <dbReference type="SAM" id="Phobius"/>
    </source>
</evidence>
<dbReference type="PANTHER" id="PTHR44757">
    <property type="entry name" value="DIGUANYLATE CYCLASE DGCP"/>
    <property type="match status" value="1"/>
</dbReference>
<dbReference type="SMART" id="SM00052">
    <property type="entry name" value="EAL"/>
    <property type="match status" value="1"/>
</dbReference>
<dbReference type="EMBL" id="CP041666">
    <property type="protein sequence ID" value="QDP39591.1"/>
    <property type="molecule type" value="Genomic_DNA"/>
</dbReference>
<dbReference type="InterPro" id="IPR000700">
    <property type="entry name" value="PAS-assoc_C"/>
</dbReference>
<reference evidence="6 7" key="1">
    <citation type="submission" date="2019-07" db="EMBL/GenBank/DDBJ databases">
        <authorList>
            <person name="Li J."/>
        </authorList>
    </citation>
    <scope>NUCLEOTIDE SEQUENCE [LARGE SCALE GENOMIC DNA]</scope>
    <source>
        <strain evidence="6 7">TKL69</strain>
    </source>
</reference>
<accession>A0A516KDW3</accession>
<proteinExistence type="predicted"/>
<dbReference type="OrthoDB" id="9759607at2"/>
<dbReference type="InterPro" id="IPR013655">
    <property type="entry name" value="PAS_fold_3"/>
</dbReference>
<gene>
    <name evidence="6" type="ORF">FN924_05005</name>
</gene>
<dbReference type="InterPro" id="IPR052155">
    <property type="entry name" value="Biofilm_reg_signaling"/>
</dbReference>
<evidence type="ECO:0000259" key="5">
    <source>
        <dbReference type="PROSITE" id="PS50887"/>
    </source>
</evidence>
<protein>
    <submittedName>
        <fullName evidence="6">EAL domain-containing protein</fullName>
    </submittedName>
</protein>
<dbReference type="PROSITE" id="PS50112">
    <property type="entry name" value="PAS"/>
    <property type="match status" value="2"/>
</dbReference>
<dbReference type="CDD" id="cd01948">
    <property type="entry name" value="EAL"/>
    <property type="match status" value="1"/>
</dbReference>
<evidence type="ECO:0000259" key="4">
    <source>
        <dbReference type="PROSITE" id="PS50883"/>
    </source>
</evidence>
<evidence type="ECO:0000313" key="7">
    <source>
        <dbReference type="Proteomes" id="UP000315215"/>
    </source>
</evidence>
<dbReference type="Pfam" id="PF00990">
    <property type="entry name" value="GGDEF"/>
    <property type="match status" value="1"/>
</dbReference>
<dbReference type="InterPro" id="IPR035919">
    <property type="entry name" value="EAL_sf"/>
</dbReference>
<dbReference type="NCBIfam" id="TIGR00254">
    <property type="entry name" value="GGDEF"/>
    <property type="match status" value="1"/>
</dbReference>
<dbReference type="PROSITE" id="PS50113">
    <property type="entry name" value="PAC"/>
    <property type="match status" value="2"/>
</dbReference>
<feature type="domain" description="GGDEF" evidence="5">
    <location>
        <begin position="409"/>
        <end position="541"/>
    </location>
</feature>
<dbReference type="InterPro" id="IPR000160">
    <property type="entry name" value="GGDEF_dom"/>
</dbReference>
<dbReference type="InterPro" id="IPR029787">
    <property type="entry name" value="Nucleotide_cyclase"/>
</dbReference>
<dbReference type="InterPro" id="IPR001610">
    <property type="entry name" value="PAC"/>
</dbReference>
<feature type="transmembrane region" description="Helical" evidence="1">
    <location>
        <begin position="41"/>
        <end position="68"/>
    </location>
</feature>
<keyword evidence="7" id="KW-1185">Reference proteome</keyword>
<keyword evidence="1" id="KW-0812">Transmembrane</keyword>
<feature type="domain" description="PAC" evidence="3">
    <location>
        <begin position="325"/>
        <end position="377"/>
    </location>
</feature>
<dbReference type="Proteomes" id="UP000315215">
    <property type="component" value="Chromosome"/>
</dbReference>
<dbReference type="PANTHER" id="PTHR44757:SF2">
    <property type="entry name" value="BIOFILM ARCHITECTURE MAINTENANCE PROTEIN MBAA"/>
    <property type="match status" value="1"/>
</dbReference>
<evidence type="ECO:0000259" key="2">
    <source>
        <dbReference type="PROSITE" id="PS50112"/>
    </source>
</evidence>
<dbReference type="KEGG" id="aqt:FN924_05005"/>
<dbReference type="SMART" id="SM00091">
    <property type="entry name" value="PAS"/>
    <property type="match status" value="2"/>
</dbReference>
<feature type="transmembrane region" description="Helical" evidence="1">
    <location>
        <begin position="89"/>
        <end position="109"/>
    </location>
</feature>
<dbReference type="SUPFAM" id="SSF55785">
    <property type="entry name" value="PYP-like sensor domain (PAS domain)"/>
    <property type="match status" value="2"/>
</dbReference>
<dbReference type="SUPFAM" id="SSF55073">
    <property type="entry name" value="Nucleotide cyclase"/>
    <property type="match status" value="1"/>
</dbReference>
<dbReference type="NCBIfam" id="TIGR00229">
    <property type="entry name" value="sensory_box"/>
    <property type="match status" value="2"/>
</dbReference>
<dbReference type="SUPFAM" id="SSF141868">
    <property type="entry name" value="EAL domain-like"/>
    <property type="match status" value="1"/>
</dbReference>
<name>A0A516KDW3_9BACI</name>
<dbReference type="SMART" id="SM00086">
    <property type="entry name" value="PAC"/>
    <property type="match status" value="2"/>
</dbReference>
<dbReference type="PROSITE" id="PS50887">
    <property type="entry name" value="GGDEF"/>
    <property type="match status" value="1"/>
</dbReference>
<dbReference type="PROSITE" id="PS50883">
    <property type="entry name" value="EAL"/>
    <property type="match status" value="1"/>
</dbReference>
<feature type="domain" description="EAL" evidence="4">
    <location>
        <begin position="550"/>
        <end position="802"/>
    </location>
</feature>
<evidence type="ECO:0000259" key="3">
    <source>
        <dbReference type="PROSITE" id="PS50113"/>
    </source>
</evidence>